<dbReference type="Proteomes" id="UP001196413">
    <property type="component" value="Unassembled WGS sequence"/>
</dbReference>
<protein>
    <submittedName>
        <fullName evidence="1">Uncharacterized protein</fullName>
    </submittedName>
</protein>
<proteinExistence type="predicted"/>
<comment type="caution">
    <text evidence="1">The sequence shown here is derived from an EMBL/GenBank/DDBJ whole genome shotgun (WGS) entry which is preliminary data.</text>
</comment>
<gene>
    <name evidence="1" type="ORF">KIN20_037513</name>
</gene>
<keyword evidence="2" id="KW-1185">Reference proteome</keyword>
<name>A0AAD5WLD0_PARTN</name>
<dbReference type="EMBL" id="JAHQIW010007484">
    <property type="protein sequence ID" value="KAJ1374752.1"/>
    <property type="molecule type" value="Genomic_DNA"/>
</dbReference>
<organism evidence="1 2">
    <name type="scientific">Parelaphostrongylus tenuis</name>
    <name type="common">Meningeal worm</name>
    <dbReference type="NCBI Taxonomy" id="148309"/>
    <lineage>
        <taxon>Eukaryota</taxon>
        <taxon>Metazoa</taxon>
        <taxon>Ecdysozoa</taxon>
        <taxon>Nematoda</taxon>
        <taxon>Chromadorea</taxon>
        <taxon>Rhabditida</taxon>
        <taxon>Rhabditina</taxon>
        <taxon>Rhabditomorpha</taxon>
        <taxon>Strongyloidea</taxon>
        <taxon>Metastrongylidae</taxon>
        <taxon>Parelaphostrongylus</taxon>
    </lineage>
</organism>
<evidence type="ECO:0000313" key="2">
    <source>
        <dbReference type="Proteomes" id="UP001196413"/>
    </source>
</evidence>
<evidence type="ECO:0000313" key="1">
    <source>
        <dbReference type="EMBL" id="KAJ1374752.1"/>
    </source>
</evidence>
<sequence length="70" mass="7798">MFDIFSEEQLRNMSITPPFEDLAPTMANCPLVLILSNTKSGLFRTLSTACTMAGCRRKPEGVVKCRSKPF</sequence>
<dbReference type="AlphaFoldDB" id="A0AAD5WLD0"/>
<accession>A0AAD5WLD0</accession>
<reference evidence="1" key="1">
    <citation type="submission" date="2021-06" db="EMBL/GenBank/DDBJ databases">
        <title>Parelaphostrongylus tenuis whole genome reference sequence.</title>
        <authorList>
            <person name="Garwood T.J."/>
            <person name="Larsen P.A."/>
            <person name="Fountain-Jones N.M."/>
            <person name="Garbe J.R."/>
            <person name="Macchietto M.G."/>
            <person name="Kania S.A."/>
            <person name="Gerhold R.W."/>
            <person name="Richards J.E."/>
            <person name="Wolf T.M."/>
        </authorList>
    </citation>
    <scope>NUCLEOTIDE SEQUENCE</scope>
    <source>
        <strain evidence="1">MNPRO001-30</strain>
        <tissue evidence="1">Meninges</tissue>
    </source>
</reference>